<accession>A0AAE3E0Q2</accession>
<comment type="caution">
    <text evidence="1">The sequence shown here is derived from an EMBL/GenBank/DDBJ whole genome shotgun (WGS) entry which is preliminary data.</text>
</comment>
<name>A0AAE3E0Q2_9FIRM</name>
<keyword evidence="2" id="KW-1185">Reference proteome</keyword>
<evidence type="ECO:0000313" key="2">
    <source>
        <dbReference type="Proteomes" id="UP001198242"/>
    </source>
</evidence>
<dbReference type="RefSeq" id="WP_308457132.1">
    <property type="nucleotide sequence ID" value="NZ_JAJEQM010000024.1"/>
</dbReference>
<protein>
    <submittedName>
        <fullName evidence="1">Uncharacterized protein</fullName>
    </submittedName>
</protein>
<reference evidence="1 2" key="1">
    <citation type="submission" date="2021-10" db="EMBL/GenBank/DDBJ databases">
        <title>Anaerobic single-cell dispensing facilitates the cultivation of human gut bacteria.</title>
        <authorList>
            <person name="Afrizal A."/>
        </authorList>
    </citation>
    <scope>NUCLEOTIDE SEQUENCE [LARGE SCALE GENOMIC DNA]</scope>
    <source>
        <strain evidence="1 2">CLA-AA-H232</strain>
    </source>
</reference>
<evidence type="ECO:0000313" key="1">
    <source>
        <dbReference type="EMBL" id="MCC2211722.1"/>
    </source>
</evidence>
<gene>
    <name evidence="1" type="ORF">LKE05_13115</name>
</gene>
<organism evidence="1 2">
    <name type="scientific">Hominilimicola fabiformis</name>
    <dbReference type="NCBI Taxonomy" id="2885356"/>
    <lineage>
        <taxon>Bacteria</taxon>
        <taxon>Bacillati</taxon>
        <taxon>Bacillota</taxon>
        <taxon>Clostridia</taxon>
        <taxon>Eubacteriales</taxon>
        <taxon>Oscillospiraceae</taxon>
        <taxon>Hominilimicola</taxon>
    </lineage>
</organism>
<proteinExistence type="predicted"/>
<dbReference type="EMBL" id="JAJEQM010000024">
    <property type="protein sequence ID" value="MCC2211722.1"/>
    <property type="molecule type" value="Genomic_DNA"/>
</dbReference>
<dbReference type="Proteomes" id="UP001198242">
    <property type="component" value="Unassembled WGS sequence"/>
</dbReference>
<sequence length="82" mass="9643">MSDKIQIKDNLSLTVGKIADIKFLIEIIRENYFNQYNVDTPNDRQAIVWEHKQAKALFNILADNLENIFKTIENTNNDLKEF</sequence>
<dbReference type="AlphaFoldDB" id="A0AAE3E0Q2"/>